<keyword evidence="2" id="KW-1185">Reference proteome</keyword>
<dbReference type="EMBL" id="KV722630">
    <property type="protein sequence ID" value="OCH84827.1"/>
    <property type="molecule type" value="Genomic_DNA"/>
</dbReference>
<evidence type="ECO:0000313" key="1">
    <source>
        <dbReference type="EMBL" id="OCH84827.1"/>
    </source>
</evidence>
<protein>
    <submittedName>
        <fullName evidence="1">Uncharacterized protein</fullName>
    </submittedName>
</protein>
<reference evidence="1 2" key="1">
    <citation type="submission" date="2016-07" db="EMBL/GenBank/DDBJ databases">
        <title>Draft genome of the white-rot fungus Obba rivulosa 3A-2.</title>
        <authorList>
            <consortium name="DOE Joint Genome Institute"/>
            <person name="Miettinen O."/>
            <person name="Riley R."/>
            <person name="Acob R."/>
            <person name="Barry K."/>
            <person name="Cullen D."/>
            <person name="De Vries R."/>
            <person name="Hainaut M."/>
            <person name="Hatakka A."/>
            <person name="Henrissat B."/>
            <person name="Hilden K."/>
            <person name="Kuo R."/>
            <person name="Labutti K."/>
            <person name="Lipzen A."/>
            <person name="Makela M.R."/>
            <person name="Sandor L."/>
            <person name="Spatafora J.W."/>
            <person name="Grigoriev I.V."/>
            <person name="Hibbett D.S."/>
        </authorList>
    </citation>
    <scope>NUCLEOTIDE SEQUENCE [LARGE SCALE GENOMIC DNA]</scope>
    <source>
        <strain evidence="1 2">3A-2</strain>
    </source>
</reference>
<name>A0A8E2AMT1_9APHY</name>
<evidence type="ECO:0000313" key="2">
    <source>
        <dbReference type="Proteomes" id="UP000250043"/>
    </source>
</evidence>
<accession>A0A8E2AMT1</accession>
<dbReference type="AlphaFoldDB" id="A0A8E2AMT1"/>
<dbReference type="Proteomes" id="UP000250043">
    <property type="component" value="Unassembled WGS sequence"/>
</dbReference>
<sequence>MCAFTSHLQGFGISPLYPDNNKKKCSCLPWSVFGYMPGVRLLTSRRRPSHHRRSAIRVCEFGRVVQRSGSARHSPSSWKISAELLARIAEIIPPVRDALAGRDSWDAIAMISHCSGRRGCSPVGCGCRSRCLGCVGGDADLHVSVLDRM</sequence>
<proteinExistence type="predicted"/>
<gene>
    <name evidence="1" type="ORF">OBBRIDRAFT_374129</name>
</gene>
<organism evidence="1 2">
    <name type="scientific">Obba rivulosa</name>
    <dbReference type="NCBI Taxonomy" id="1052685"/>
    <lineage>
        <taxon>Eukaryota</taxon>
        <taxon>Fungi</taxon>
        <taxon>Dikarya</taxon>
        <taxon>Basidiomycota</taxon>
        <taxon>Agaricomycotina</taxon>
        <taxon>Agaricomycetes</taxon>
        <taxon>Polyporales</taxon>
        <taxon>Gelatoporiaceae</taxon>
        <taxon>Obba</taxon>
    </lineage>
</organism>